<keyword evidence="3" id="KW-1185">Reference proteome</keyword>
<evidence type="ECO:0000313" key="4">
    <source>
        <dbReference type="RefSeq" id="XP_012938582.1"/>
    </source>
</evidence>
<sequence length="584" mass="65277">MTDGKENLLISGCGLMERSGVESKRPKVTYWGGPKDGGPVDIGQTEYITRLTALRDSLADQEQLYLAQAVDRLRMHSLANKHSSFRLRMSTNDEGSGSRPPSPRKAHSMVTTVEKFRQMRPKRHQPRVFPLQGRQLIEPQTRPSSEEPSANQTGSATYRSGRESRAKDELTYRSAPSKVNETVNNNLQRLPPPSSSIPNIGRKSLKQQENLEPNTKALLKKRNRLPKPSPQGHLVSPFLLNSDGLPGSESSPPFSHASVSKEGAPSLQRHILFNSEPGEGRWSTQNQKHPEDQNLPAVDTDTMQDFCYEYYVGKDNVSDTSGGNAGGKGSLVSEPTKKRSRQLLSRSPVSLQRKLRQGMSKLNGSNIKSFGTDGFCPPLANGVGQTPQRISYVPHRPGSTTNTDHATAASEDESDADLMSIRLPSLYREGSERFDEYDSDGNTRAHTLSFKQKSRSRARQSRHRKIDEHDIDNSALDIVRRENDVYALSDDEIPNIPQRKRIVVDMPNIIFNAASPDVDRVTPGKAEERSRPPSHNLYTETSLKKSIKQQEIRKRELKNLLEDVKELNMRTEALSSQSMNEMPP</sequence>
<feature type="region of interest" description="Disordered" evidence="2">
    <location>
        <begin position="433"/>
        <end position="465"/>
    </location>
</feature>
<feature type="region of interest" description="Disordered" evidence="2">
    <location>
        <begin position="519"/>
        <end position="538"/>
    </location>
</feature>
<evidence type="ECO:0000256" key="1">
    <source>
        <dbReference type="SAM" id="Coils"/>
    </source>
</evidence>
<proteinExistence type="predicted"/>
<feature type="compositionally biased region" description="Basic and acidic residues" evidence="2">
    <location>
        <begin position="160"/>
        <end position="171"/>
    </location>
</feature>
<evidence type="ECO:0000256" key="2">
    <source>
        <dbReference type="SAM" id="MobiDB-lite"/>
    </source>
</evidence>
<feature type="compositionally biased region" description="Basic residues" evidence="2">
    <location>
        <begin position="452"/>
        <end position="464"/>
    </location>
</feature>
<feature type="region of interest" description="Disordered" evidence="2">
    <location>
        <begin position="395"/>
        <end position="414"/>
    </location>
</feature>
<organism evidence="3 4">
    <name type="scientific">Aplysia californica</name>
    <name type="common">California sea hare</name>
    <dbReference type="NCBI Taxonomy" id="6500"/>
    <lineage>
        <taxon>Eukaryota</taxon>
        <taxon>Metazoa</taxon>
        <taxon>Spiralia</taxon>
        <taxon>Lophotrochozoa</taxon>
        <taxon>Mollusca</taxon>
        <taxon>Gastropoda</taxon>
        <taxon>Heterobranchia</taxon>
        <taxon>Euthyneura</taxon>
        <taxon>Tectipleura</taxon>
        <taxon>Aplysiida</taxon>
        <taxon>Aplysioidea</taxon>
        <taxon>Aplysiidae</taxon>
        <taxon>Aplysia</taxon>
    </lineage>
</organism>
<feature type="compositionally biased region" description="Polar residues" evidence="2">
    <location>
        <begin position="177"/>
        <end position="188"/>
    </location>
</feature>
<feature type="region of interest" description="Disordered" evidence="2">
    <location>
        <begin position="84"/>
        <end position="297"/>
    </location>
</feature>
<accession>A0ABM1A0X4</accession>
<dbReference type="GeneID" id="106011913"/>
<name>A0ABM1A0X4_APLCA</name>
<reference evidence="4" key="1">
    <citation type="submission" date="2025-08" db="UniProtKB">
        <authorList>
            <consortium name="RefSeq"/>
        </authorList>
    </citation>
    <scope>IDENTIFICATION</scope>
</reference>
<feature type="region of interest" description="Disordered" evidence="2">
    <location>
        <begin position="317"/>
        <end position="348"/>
    </location>
</feature>
<protein>
    <submittedName>
        <fullName evidence="4">Uncharacterized protein LOC106011913</fullName>
    </submittedName>
</protein>
<keyword evidence="1" id="KW-0175">Coiled coil</keyword>
<gene>
    <name evidence="4" type="primary">LOC106011913</name>
</gene>
<evidence type="ECO:0000313" key="3">
    <source>
        <dbReference type="Proteomes" id="UP000694888"/>
    </source>
</evidence>
<feature type="compositionally biased region" description="Polar residues" evidence="2">
    <location>
        <begin position="141"/>
        <end position="158"/>
    </location>
</feature>
<feature type="coiled-coil region" evidence="1">
    <location>
        <begin position="547"/>
        <end position="577"/>
    </location>
</feature>
<dbReference type="RefSeq" id="XP_012938582.1">
    <property type="nucleotide sequence ID" value="XM_013083128.2"/>
</dbReference>
<feature type="compositionally biased region" description="Polar residues" evidence="2">
    <location>
        <begin position="440"/>
        <end position="450"/>
    </location>
</feature>
<dbReference type="Proteomes" id="UP000694888">
    <property type="component" value="Unplaced"/>
</dbReference>
<feature type="compositionally biased region" description="Basic and acidic residues" evidence="2">
    <location>
        <begin position="519"/>
        <end position="531"/>
    </location>
</feature>